<feature type="transmembrane region" description="Helical" evidence="1">
    <location>
        <begin position="21"/>
        <end position="46"/>
    </location>
</feature>
<feature type="transmembrane region" description="Helical" evidence="1">
    <location>
        <begin position="58"/>
        <end position="78"/>
    </location>
</feature>
<sequence length="203" mass="22510">MMQTIQNLFTSLFRTLVKATVFIFCFFLCLLCFGSITVLADVLFSIDLTQTSSPAKTMFEGFAFILSLVLAGLLTRNFSVKMAGERSSGSLTENHKKEPDSALIKTQAGKLFRNVMTGMVFIVSAGVSVFLCILALLLLDNPITGHFLRTVFLDHGLGRAIVLVAFFTLAYKVGTKAMDMFIEKRQWNDTFWSSNENDKSGKA</sequence>
<accession>A0ABN8W012</accession>
<name>A0ABN8W012_9BACT</name>
<reference evidence="2 3" key="1">
    <citation type="submission" date="2022-09" db="EMBL/GenBank/DDBJ databases">
        <authorList>
            <person name="Kop L."/>
        </authorList>
    </citation>
    <scope>NUCLEOTIDE SEQUENCE [LARGE SCALE GENOMIC DNA]</scope>
    <source>
        <strain evidence="2 3">347</strain>
    </source>
</reference>
<keyword evidence="3" id="KW-1185">Reference proteome</keyword>
<keyword evidence="1" id="KW-0812">Transmembrane</keyword>
<keyword evidence="1" id="KW-1133">Transmembrane helix</keyword>
<evidence type="ECO:0000313" key="2">
    <source>
        <dbReference type="EMBL" id="CAI2717504.1"/>
    </source>
</evidence>
<feature type="transmembrane region" description="Helical" evidence="1">
    <location>
        <begin position="157"/>
        <end position="174"/>
    </location>
</feature>
<proteinExistence type="predicted"/>
<feature type="transmembrane region" description="Helical" evidence="1">
    <location>
        <begin position="115"/>
        <end position="137"/>
    </location>
</feature>
<dbReference type="EMBL" id="OX336137">
    <property type="protein sequence ID" value="CAI2717504.1"/>
    <property type="molecule type" value="Genomic_DNA"/>
</dbReference>
<keyword evidence="1" id="KW-0472">Membrane</keyword>
<dbReference type="Proteomes" id="UP001157733">
    <property type="component" value="Chromosome"/>
</dbReference>
<protein>
    <submittedName>
        <fullName evidence="2">Uncharacterized protein</fullName>
    </submittedName>
</protein>
<evidence type="ECO:0000256" key="1">
    <source>
        <dbReference type="SAM" id="Phobius"/>
    </source>
</evidence>
<dbReference type="RefSeq" id="WP_282010441.1">
    <property type="nucleotide sequence ID" value="NZ_OX336137.1"/>
</dbReference>
<gene>
    <name evidence="2" type="ORF">NSPWAT_0645</name>
</gene>
<evidence type="ECO:0000313" key="3">
    <source>
        <dbReference type="Proteomes" id="UP001157733"/>
    </source>
</evidence>
<organism evidence="2 3">
    <name type="scientific">Nitrospina watsonii</name>
    <dbReference type="NCBI Taxonomy" id="1323948"/>
    <lineage>
        <taxon>Bacteria</taxon>
        <taxon>Pseudomonadati</taxon>
        <taxon>Nitrospinota/Tectimicrobiota group</taxon>
        <taxon>Nitrospinota</taxon>
        <taxon>Nitrospinia</taxon>
        <taxon>Nitrospinales</taxon>
        <taxon>Nitrospinaceae</taxon>
        <taxon>Nitrospina</taxon>
    </lineage>
</organism>